<evidence type="ECO:0000259" key="10">
    <source>
        <dbReference type="Pfam" id="PF00060"/>
    </source>
</evidence>
<dbReference type="PANTHER" id="PTHR42643">
    <property type="entry name" value="IONOTROPIC RECEPTOR 20A-RELATED"/>
    <property type="match status" value="1"/>
</dbReference>
<dbReference type="GO" id="GO:0050906">
    <property type="term" value="P:detection of stimulus involved in sensory perception"/>
    <property type="evidence" value="ECO:0007669"/>
    <property type="project" value="UniProtKB-ARBA"/>
</dbReference>
<keyword evidence="12" id="KW-1185">Reference proteome</keyword>
<organism evidence="11 12">
    <name type="scientific">Elysia crispata</name>
    <name type="common">lettuce slug</name>
    <dbReference type="NCBI Taxonomy" id="231223"/>
    <lineage>
        <taxon>Eukaryota</taxon>
        <taxon>Metazoa</taxon>
        <taxon>Spiralia</taxon>
        <taxon>Lophotrochozoa</taxon>
        <taxon>Mollusca</taxon>
        <taxon>Gastropoda</taxon>
        <taxon>Heterobranchia</taxon>
        <taxon>Euthyneura</taxon>
        <taxon>Panpulmonata</taxon>
        <taxon>Sacoglossa</taxon>
        <taxon>Placobranchoidea</taxon>
        <taxon>Plakobranchidae</taxon>
        <taxon>Elysia</taxon>
    </lineage>
</organism>
<protein>
    <recommendedName>
        <fullName evidence="10">Ionotropic glutamate receptor C-terminal domain-containing protein</fullName>
    </recommendedName>
</protein>
<reference evidence="11" key="1">
    <citation type="journal article" date="2023" name="G3 (Bethesda)">
        <title>A reference genome for the long-term kleptoplast-retaining sea slug Elysia crispata morphotype clarki.</title>
        <authorList>
            <person name="Eastman K.E."/>
            <person name="Pendleton A.L."/>
            <person name="Shaikh M.A."/>
            <person name="Suttiyut T."/>
            <person name="Ogas R."/>
            <person name="Tomko P."/>
            <person name="Gavelis G."/>
            <person name="Widhalm J.R."/>
            <person name="Wisecaver J.H."/>
        </authorList>
    </citation>
    <scope>NUCLEOTIDE SEQUENCE</scope>
    <source>
        <strain evidence="11">ECLA1</strain>
    </source>
</reference>
<keyword evidence="5 8" id="KW-0472">Membrane</keyword>
<comment type="subcellular location">
    <subcellularLocation>
        <location evidence="1">Cell membrane</location>
        <topology evidence="1">Multi-pass membrane protein</topology>
    </subcellularLocation>
</comment>
<evidence type="ECO:0000256" key="2">
    <source>
        <dbReference type="ARBA" id="ARBA00022475"/>
    </source>
</evidence>
<sequence length="830" mass="94096">MEMVRFLVIVVNLTCVTIVISEVGRCSPSTPSFFQNDTIFQRAVRNFSATEPPVGGNAKHTKLSMERCSNSSKVWFSLNQSCHPTLGTCGRGLWGVKEIVASLQDCQWKQPVLIISDSITATGRHCSFEDCGHELVNNASSETPWKSTTYRDQSQRNHISHFILAAFQALIIPVQHFVVSSTKDKNLQTHLEEIIWTSYSSRGVRHFVWISPRPWKILDAAETVFRRHQRGRGALMVHKALFILFGVSNDSILTATSSSIRPSATPLPSHLLNCPSCKSLLLKETEKHLSSCVFDNVLFLSSPNYRDVNNSLDNFCFPNLPHTLMWRNNRTREFETIPKFDKKSLHNTFSRPNRQHSSKRYMERNCKLFPNIRTIMNGRPLILLCKEWNNRVTFHMDNGSVKYSGFLYELADVLSTSMNFTFTLQPDPEVSRNMTWDEMRNMMISGDVADAFLNLHYITASLAYNFSQTQPIFHINITGAYVSKPHAHVRLFLSRLDPHIFFCSAAAFGVVVIYYTCLYNVNRIYSKKEIKKGARVCQPRYDPSYLRYFSRQAWELGFALFGSCFSQGHVPQPSLFSGKILLFSWCMFTLTLTAIFKGHLASSLIKVNPAPPFTTFRELAHRTDYRWGHFTDSTFLPLMAAAKGNTLSELYSGMMRFMEDDPEIIAPSLQALLHKTASDERFVAIIDSFYLKEIAHTQEIPYIKVIPDSLGTNGLAPALPRDSELTDLMSEHILALYETDIFNIILDNMIQRLETNVTHNATLNATSNHGGEIPDKKENNKVDVMYGLIFSACLILVAILVLFLESSLVWAQSVLLSVGSNTSNQSSPVR</sequence>
<feature type="chain" id="PRO_5042216274" description="Ionotropic glutamate receptor C-terminal domain-containing protein" evidence="9">
    <location>
        <begin position="22"/>
        <end position="830"/>
    </location>
</feature>
<keyword evidence="2" id="KW-1003">Cell membrane</keyword>
<name>A0AAE1B4L8_9GAST</name>
<keyword evidence="9" id="KW-0732">Signal</keyword>
<evidence type="ECO:0000256" key="3">
    <source>
        <dbReference type="ARBA" id="ARBA00022692"/>
    </source>
</evidence>
<dbReference type="PANTHER" id="PTHR42643:SF24">
    <property type="entry name" value="IONOTROPIC RECEPTOR 60A"/>
    <property type="match status" value="1"/>
</dbReference>
<feature type="transmembrane region" description="Helical" evidence="8">
    <location>
        <begin position="499"/>
        <end position="521"/>
    </location>
</feature>
<accession>A0AAE1B4L8</accession>
<evidence type="ECO:0000256" key="6">
    <source>
        <dbReference type="ARBA" id="ARBA00023170"/>
    </source>
</evidence>
<keyword evidence="3 8" id="KW-0812">Transmembrane</keyword>
<gene>
    <name evidence="11" type="ORF">RRG08_025392</name>
</gene>
<dbReference type="InterPro" id="IPR052192">
    <property type="entry name" value="Insect_Ionotropic_Sensory_Rcpt"/>
</dbReference>
<dbReference type="EMBL" id="JAWDGP010000540">
    <property type="protein sequence ID" value="KAK3799779.1"/>
    <property type="molecule type" value="Genomic_DNA"/>
</dbReference>
<evidence type="ECO:0000256" key="1">
    <source>
        <dbReference type="ARBA" id="ARBA00004651"/>
    </source>
</evidence>
<keyword evidence="6" id="KW-0675">Receptor</keyword>
<dbReference type="Gene3D" id="1.10.287.70">
    <property type="match status" value="1"/>
</dbReference>
<evidence type="ECO:0000256" key="8">
    <source>
        <dbReference type="SAM" id="Phobius"/>
    </source>
</evidence>
<evidence type="ECO:0000256" key="9">
    <source>
        <dbReference type="SAM" id="SignalP"/>
    </source>
</evidence>
<evidence type="ECO:0000313" key="11">
    <source>
        <dbReference type="EMBL" id="KAK3799779.1"/>
    </source>
</evidence>
<keyword evidence="4 8" id="KW-1133">Transmembrane helix</keyword>
<dbReference type="GO" id="GO:0005886">
    <property type="term" value="C:plasma membrane"/>
    <property type="evidence" value="ECO:0007669"/>
    <property type="project" value="UniProtKB-SubCell"/>
</dbReference>
<feature type="transmembrane region" description="Helical" evidence="8">
    <location>
        <begin position="784"/>
        <end position="804"/>
    </location>
</feature>
<evidence type="ECO:0000256" key="4">
    <source>
        <dbReference type="ARBA" id="ARBA00022989"/>
    </source>
</evidence>
<dbReference type="Gene3D" id="3.40.190.10">
    <property type="entry name" value="Periplasmic binding protein-like II"/>
    <property type="match status" value="1"/>
</dbReference>
<dbReference type="InterPro" id="IPR001320">
    <property type="entry name" value="Iontro_rcpt_C"/>
</dbReference>
<proteinExistence type="predicted"/>
<feature type="domain" description="Ionotropic glutamate receptor C-terminal" evidence="10">
    <location>
        <begin position="550"/>
        <end position="675"/>
    </location>
</feature>
<dbReference type="GO" id="GO:0015276">
    <property type="term" value="F:ligand-gated monoatomic ion channel activity"/>
    <property type="evidence" value="ECO:0007669"/>
    <property type="project" value="InterPro"/>
</dbReference>
<evidence type="ECO:0000256" key="7">
    <source>
        <dbReference type="ARBA" id="ARBA00023180"/>
    </source>
</evidence>
<dbReference type="Proteomes" id="UP001283361">
    <property type="component" value="Unassembled WGS sequence"/>
</dbReference>
<dbReference type="SUPFAM" id="SSF53850">
    <property type="entry name" value="Periplasmic binding protein-like II"/>
    <property type="match status" value="1"/>
</dbReference>
<feature type="signal peptide" evidence="9">
    <location>
        <begin position="1"/>
        <end position="21"/>
    </location>
</feature>
<comment type="caution">
    <text evidence="11">The sequence shown here is derived from an EMBL/GenBank/DDBJ whole genome shotgun (WGS) entry which is preliminary data.</text>
</comment>
<dbReference type="Pfam" id="PF00060">
    <property type="entry name" value="Lig_chan"/>
    <property type="match status" value="1"/>
</dbReference>
<dbReference type="AlphaFoldDB" id="A0AAE1B4L8"/>
<keyword evidence="7" id="KW-0325">Glycoprotein</keyword>
<evidence type="ECO:0000256" key="5">
    <source>
        <dbReference type="ARBA" id="ARBA00023136"/>
    </source>
</evidence>
<evidence type="ECO:0000313" key="12">
    <source>
        <dbReference type="Proteomes" id="UP001283361"/>
    </source>
</evidence>